<dbReference type="Gene3D" id="3.60.21.10">
    <property type="match status" value="1"/>
</dbReference>
<dbReference type="Proteomes" id="UP000298681">
    <property type="component" value="Unassembled WGS sequence"/>
</dbReference>
<feature type="domain" description="Calcineurin-like phosphoesterase C-terminal" evidence="3">
    <location>
        <begin position="317"/>
        <end position="486"/>
    </location>
</feature>
<accession>A0A4Z1R4N1</accession>
<gene>
    <name evidence="5" type="ORF">E4582_03195</name>
</gene>
<evidence type="ECO:0000313" key="6">
    <source>
        <dbReference type="Proteomes" id="UP000298681"/>
    </source>
</evidence>
<name>A0A4Z1R4N1_9GAMM</name>
<protein>
    <submittedName>
        <fullName evidence="5">Calcineurin phosphoesterase</fullName>
    </submittedName>
</protein>
<evidence type="ECO:0000259" key="3">
    <source>
        <dbReference type="Pfam" id="PF16370"/>
    </source>
</evidence>
<evidence type="ECO:0000259" key="4">
    <source>
        <dbReference type="Pfam" id="PF16371"/>
    </source>
</evidence>
<dbReference type="RefSeq" id="WP_134673261.1">
    <property type="nucleotide sequence ID" value="NZ_SPUH01000001.1"/>
</dbReference>
<dbReference type="PANTHER" id="PTHR43143">
    <property type="entry name" value="METALLOPHOSPHOESTERASE, CALCINEURIN SUPERFAMILY"/>
    <property type="match status" value="1"/>
</dbReference>
<sequence>MRTPILLALLLSTACGTVAASCRVGRVVDTGGEGIASIRVSDGRQLVATGVDGRFAFAAPPQAPVFVIKPAGHAVPAGSNGLPDFWRRPDAADCTFVLRAEPVARDALEVLVFSDPQTSDLREVGYYREDVVAPLAGRHTAALGVTLGDVANDDLTLYPAINAVTAQLGVPWLHVAGNHDLDAGTDATSLHSFQAIYGPDTFAWEEPEAVFVGLDNVIAQPEGGPGHIGGLRPDQFEFLEAYLPTVAHDRLLVLSMHVPLFDAPAGRETFRAGDRQRLYGLLATHPRVLVLSGHRHTLQHVFHNAADGWPGREPLHEFNVGAVSGAFWSGAPDAGGIPDATMADGTPNGHATLVVRAGGDYALAWHPARLDAADDATTAAMALHAPRRLRRGAYPAWGVYANVYMGLPETRVEFRVGGGDWQPMRRIEAPDPRLTVENARDDLADALRGRDRSPEAAPSTHLWRGALPTDLPAGTHRVEVRAFDLWQGEQRASTTYSLEEWVD</sequence>
<keyword evidence="2" id="KW-0732">Signal</keyword>
<keyword evidence="6" id="KW-1185">Reference proteome</keyword>
<feature type="chain" id="PRO_5021408684" evidence="2">
    <location>
        <begin position="20"/>
        <end position="503"/>
    </location>
</feature>
<reference evidence="5 6" key="1">
    <citation type="submission" date="2019-01" db="EMBL/GenBank/DDBJ databases">
        <authorList>
            <person name="Zhang S."/>
        </authorList>
    </citation>
    <scope>NUCLEOTIDE SEQUENCE [LARGE SCALE GENOMIC DNA]</scope>
    <source>
        <strain evidence="5 6">1626</strain>
    </source>
</reference>
<feature type="signal peptide" evidence="2">
    <location>
        <begin position="1"/>
        <end position="19"/>
    </location>
</feature>
<dbReference type="SUPFAM" id="SSF56300">
    <property type="entry name" value="Metallo-dependent phosphatases"/>
    <property type="match status" value="1"/>
</dbReference>
<comment type="caution">
    <text evidence="5">The sequence shown here is derived from an EMBL/GenBank/DDBJ whole genome shotgun (WGS) entry which is preliminary data.</text>
</comment>
<dbReference type="PROSITE" id="PS51257">
    <property type="entry name" value="PROKAR_LIPOPROTEIN"/>
    <property type="match status" value="1"/>
</dbReference>
<dbReference type="EMBL" id="SPUH01000001">
    <property type="protein sequence ID" value="TKS53876.1"/>
    <property type="molecule type" value="Genomic_DNA"/>
</dbReference>
<dbReference type="InterPro" id="IPR029052">
    <property type="entry name" value="Metallo-depent_PP-like"/>
</dbReference>
<feature type="domain" description="Calcineurin-like phosphoesterase N-terminal" evidence="4">
    <location>
        <begin position="25"/>
        <end position="90"/>
    </location>
</feature>
<dbReference type="InterPro" id="IPR051918">
    <property type="entry name" value="STPP_CPPED1"/>
</dbReference>
<organism evidence="5 6">
    <name type="scientific">Luteimonas yindakuii</name>
    <dbReference type="NCBI Taxonomy" id="2565782"/>
    <lineage>
        <taxon>Bacteria</taxon>
        <taxon>Pseudomonadati</taxon>
        <taxon>Pseudomonadota</taxon>
        <taxon>Gammaproteobacteria</taxon>
        <taxon>Lysobacterales</taxon>
        <taxon>Lysobacteraceae</taxon>
        <taxon>Luteimonas</taxon>
    </lineage>
</organism>
<dbReference type="InterPro" id="IPR032285">
    <property type="entry name" value="Metallophos_N"/>
</dbReference>
<dbReference type="Pfam" id="PF16370">
    <property type="entry name" value="MetallophosC"/>
    <property type="match status" value="1"/>
</dbReference>
<dbReference type="PANTHER" id="PTHR43143:SF6">
    <property type="entry name" value="BLL3016 PROTEIN"/>
    <property type="match status" value="1"/>
</dbReference>
<evidence type="ECO:0000256" key="1">
    <source>
        <dbReference type="SAM" id="MobiDB-lite"/>
    </source>
</evidence>
<dbReference type="InterPro" id="IPR032288">
    <property type="entry name" value="Metallophos_C"/>
</dbReference>
<evidence type="ECO:0000256" key="2">
    <source>
        <dbReference type="SAM" id="SignalP"/>
    </source>
</evidence>
<dbReference type="Pfam" id="PF16371">
    <property type="entry name" value="MetallophosN"/>
    <property type="match status" value="1"/>
</dbReference>
<proteinExistence type="predicted"/>
<dbReference type="AlphaFoldDB" id="A0A4Z1R4N1"/>
<feature type="region of interest" description="Disordered" evidence="1">
    <location>
        <begin position="447"/>
        <end position="468"/>
    </location>
</feature>
<evidence type="ECO:0000313" key="5">
    <source>
        <dbReference type="EMBL" id="TKS53876.1"/>
    </source>
</evidence>